<organism evidence="2 3">
    <name type="scientific">Rurimicrobium arvi</name>
    <dbReference type="NCBI Taxonomy" id="2049916"/>
    <lineage>
        <taxon>Bacteria</taxon>
        <taxon>Pseudomonadati</taxon>
        <taxon>Bacteroidota</taxon>
        <taxon>Chitinophagia</taxon>
        <taxon>Chitinophagales</taxon>
        <taxon>Chitinophagaceae</taxon>
        <taxon>Rurimicrobium</taxon>
    </lineage>
</organism>
<protein>
    <recommendedName>
        <fullName evidence="1">Dihydroneopterin aldolase/epimerase domain-containing protein</fullName>
    </recommendedName>
</protein>
<dbReference type="Pfam" id="PF02152">
    <property type="entry name" value="FolB"/>
    <property type="match status" value="1"/>
</dbReference>
<accession>A0ABP8MJS0</accession>
<dbReference type="SUPFAM" id="SSF55620">
    <property type="entry name" value="Tetrahydrobiopterin biosynthesis enzymes-like"/>
    <property type="match status" value="1"/>
</dbReference>
<dbReference type="Proteomes" id="UP001501410">
    <property type="component" value="Unassembled WGS sequence"/>
</dbReference>
<dbReference type="EMBL" id="BAABEZ010000004">
    <property type="protein sequence ID" value="GAA4450656.1"/>
    <property type="molecule type" value="Genomic_DNA"/>
</dbReference>
<evidence type="ECO:0000259" key="1">
    <source>
        <dbReference type="SMART" id="SM00905"/>
    </source>
</evidence>
<reference evidence="3" key="1">
    <citation type="journal article" date="2019" name="Int. J. Syst. Evol. Microbiol.">
        <title>The Global Catalogue of Microorganisms (GCM) 10K type strain sequencing project: providing services to taxonomists for standard genome sequencing and annotation.</title>
        <authorList>
            <consortium name="The Broad Institute Genomics Platform"/>
            <consortium name="The Broad Institute Genome Sequencing Center for Infectious Disease"/>
            <person name="Wu L."/>
            <person name="Ma J."/>
        </authorList>
    </citation>
    <scope>NUCLEOTIDE SEQUENCE [LARGE SCALE GENOMIC DNA]</scope>
    <source>
        <strain evidence="3">JCM 31921</strain>
    </source>
</reference>
<comment type="caution">
    <text evidence="2">The sequence shown here is derived from an EMBL/GenBank/DDBJ whole genome shotgun (WGS) entry which is preliminary data.</text>
</comment>
<dbReference type="RefSeq" id="WP_344822721.1">
    <property type="nucleotide sequence ID" value="NZ_BAABEZ010000004.1"/>
</dbReference>
<keyword evidence="3" id="KW-1185">Reference proteome</keyword>
<name>A0ABP8MJS0_9BACT</name>
<dbReference type="Gene3D" id="3.30.1130.10">
    <property type="match status" value="1"/>
</dbReference>
<dbReference type="SMART" id="SM00905">
    <property type="entry name" value="FolB"/>
    <property type="match status" value="1"/>
</dbReference>
<evidence type="ECO:0000313" key="3">
    <source>
        <dbReference type="Proteomes" id="UP001501410"/>
    </source>
</evidence>
<feature type="domain" description="Dihydroneopterin aldolase/epimerase" evidence="1">
    <location>
        <begin position="4"/>
        <end position="112"/>
    </location>
</feature>
<gene>
    <name evidence="2" type="ORF">GCM10023092_06910</name>
</gene>
<proteinExistence type="predicted"/>
<evidence type="ECO:0000313" key="2">
    <source>
        <dbReference type="EMBL" id="GAA4450656.1"/>
    </source>
</evidence>
<dbReference type="InterPro" id="IPR006157">
    <property type="entry name" value="FolB_dom"/>
</dbReference>
<dbReference type="InterPro" id="IPR043133">
    <property type="entry name" value="GTP-CH-I_C/QueF"/>
</dbReference>
<sequence length="112" mass="13061">MYTVSLHGVKTFITLGLYPEESVLENEFETDVDVWTEVSDYRSGFFVDYTVLNTIVRDAFHPERSTLELLCEHIHKNIRTHFPFVARVRVCVRKLHPPMEGKIGYSQVCLEL</sequence>